<evidence type="ECO:0000313" key="1">
    <source>
        <dbReference type="EMBL" id="KAF9642715.1"/>
    </source>
</evidence>
<organism evidence="1 2">
    <name type="scientific">Thelephora ganbajun</name>
    <name type="common">Ganba fungus</name>
    <dbReference type="NCBI Taxonomy" id="370292"/>
    <lineage>
        <taxon>Eukaryota</taxon>
        <taxon>Fungi</taxon>
        <taxon>Dikarya</taxon>
        <taxon>Basidiomycota</taxon>
        <taxon>Agaricomycotina</taxon>
        <taxon>Agaricomycetes</taxon>
        <taxon>Thelephorales</taxon>
        <taxon>Thelephoraceae</taxon>
        <taxon>Thelephora</taxon>
    </lineage>
</organism>
<evidence type="ECO:0000313" key="2">
    <source>
        <dbReference type="Proteomes" id="UP000886501"/>
    </source>
</evidence>
<dbReference type="EMBL" id="MU118377">
    <property type="protein sequence ID" value="KAF9642715.1"/>
    <property type="molecule type" value="Genomic_DNA"/>
</dbReference>
<keyword evidence="2" id="KW-1185">Reference proteome</keyword>
<sequence>MPQRCKPPPAGKLAVANSGGPDSTCLSFLLNDTLRKIKERGVKTDGWFGQLISLNVDHQFQPRSSEMPLKTSENFRRLVIPYKTLQMPWHSPYVVKPSPEQFFERIARDARYTLLLSGMHQYGADTIAFGHHADDQLETLLMRFANGHTSRSNTTEDTNERRTPWSPLVFSDGIESLQSLPNDYVPKIGIETEAHTLLRGCAVPLPPSTILLSQDKLSQITNSFVQRSTVIQILRSASPHPWGSYRRSVSKGSRLDRIVASPFYNASNDTSRKRSVFSTGSHILRAPVYVRPDGQLKHAKPGSGADGWADGWLASWSPPYKYANGPSGLEIDVTFPMLENRPCRDPVEVLYHNRFVLSFDLRAIPEEILERLRANTDSWSSQENTSYPTSSSGCQTEITSRELTCLGQVPV</sequence>
<accession>A0ACB6YZ45</accession>
<gene>
    <name evidence="1" type="ORF">BDM02DRAFT_3273350</name>
</gene>
<dbReference type="Proteomes" id="UP000886501">
    <property type="component" value="Unassembled WGS sequence"/>
</dbReference>
<reference evidence="1" key="1">
    <citation type="submission" date="2019-10" db="EMBL/GenBank/DDBJ databases">
        <authorList>
            <consortium name="DOE Joint Genome Institute"/>
            <person name="Kuo A."/>
            <person name="Miyauchi S."/>
            <person name="Kiss E."/>
            <person name="Drula E."/>
            <person name="Kohler A."/>
            <person name="Sanchez-Garcia M."/>
            <person name="Andreopoulos B."/>
            <person name="Barry K.W."/>
            <person name="Bonito G."/>
            <person name="Buee M."/>
            <person name="Carver A."/>
            <person name="Chen C."/>
            <person name="Cichocki N."/>
            <person name="Clum A."/>
            <person name="Culley D."/>
            <person name="Crous P.W."/>
            <person name="Fauchery L."/>
            <person name="Girlanda M."/>
            <person name="Hayes R."/>
            <person name="Keri Z."/>
            <person name="Labutti K."/>
            <person name="Lipzen A."/>
            <person name="Lombard V."/>
            <person name="Magnuson J."/>
            <person name="Maillard F."/>
            <person name="Morin E."/>
            <person name="Murat C."/>
            <person name="Nolan M."/>
            <person name="Ohm R."/>
            <person name="Pangilinan J."/>
            <person name="Pereira M."/>
            <person name="Perotto S."/>
            <person name="Peter M."/>
            <person name="Riley R."/>
            <person name="Sitrit Y."/>
            <person name="Stielow B."/>
            <person name="Szollosi G."/>
            <person name="Zifcakova L."/>
            <person name="Stursova M."/>
            <person name="Spatafora J.W."/>
            <person name="Tedersoo L."/>
            <person name="Vaario L.-M."/>
            <person name="Yamada A."/>
            <person name="Yan M."/>
            <person name="Wang P."/>
            <person name="Xu J."/>
            <person name="Bruns T."/>
            <person name="Baldrian P."/>
            <person name="Vilgalys R."/>
            <person name="Henrissat B."/>
            <person name="Grigoriev I.V."/>
            <person name="Hibbett D."/>
            <person name="Nagy L.G."/>
            <person name="Martin F.M."/>
        </authorList>
    </citation>
    <scope>NUCLEOTIDE SEQUENCE</scope>
    <source>
        <strain evidence="1">P2</strain>
    </source>
</reference>
<protein>
    <submittedName>
        <fullName evidence="1">Adenine nucleotide alpha hydrolases-like protein</fullName>
    </submittedName>
</protein>
<name>A0ACB6YZ45_THEGA</name>
<comment type="caution">
    <text evidence="1">The sequence shown here is derived from an EMBL/GenBank/DDBJ whole genome shotgun (WGS) entry which is preliminary data.</text>
</comment>
<reference evidence="1" key="2">
    <citation type="journal article" date="2020" name="Nat. Commun.">
        <title>Large-scale genome sequencing of mycorrhizal fungi provides insights into the early evolution of symbiotic traits.</title>
        <authorList>
            <person name="Miyauchi S."/>
            <person name="Kiss E."/>
            <person name="Kuo A."/>
            <person name="Drula E."/>
            <person name="Kohler A."/>
            <person name="Sanchez-Garcia M."/>
            <person name="Morin E."/>
            <person name="Andreopoulos B."/>
            <person name="Barry K.W."/>
            <person name="Bonito G."/>
            <person name="Buee M."/>
            <person name="Carver A."/>
            <person name="Chen C."/>
            <person name="Cichocki N."/>
            <person name="Clum A."/>
            <person name="Culley D."/>
            <person name="Crous P.W."/>
            <person name="Fauchery L."/>
            <person name="Girlanda M."/>
            <person name="Hayes R.D."/>
            <person name="Keri Z."/>
            <person name="LaButti K."/>
            <person name="Lipzen A."/>
            <person name="Lombard V."/>
            <person name="Magnuson J."/>
            <person name="Maillard F."/>
            <person name="Murat C."/>
            <person name="Nolan M."/>
            <person name="Ohm R.A."/>
            <person name="Pangilinan J."/>
            <person name="Pereira M.F."/>
            <person name="Perotto S."/>
            <person name="Peter M."/>
            <person name="Pfister S."/>
            <person name="Riley R."/>
            <person name="Sitrit Y."/>
            <person name="Stielow J.B."/>
            <person name="Szollosi G."/>
            <person name="Zifcakova L."/>
            <person name="Stursova M."/>
            <person name="Spatafora J.W."/>
            <person name="Tedersoo L."/>
            <person name="Vaario L.M."/>
            <person name="Yamada A."/>
            <person name="Yan M."/>
            <person name="Wang P."/>
            <person name="Xu J."/>
            <person name="Bruns T."/>
            <person name="Baldrian P."/>
            <person name="Vilgalys R."/>
            <person name="Dunand C."/>
            <person name="Henrissat B."/>
            <person name="Grigoriev I.V."/>
            <person name="Hibbett D."/>
            <person name="Nagy L.G."/>
            <person name="Martin F.M."/>
        </authorList>
    </citation>
    <scope>NUCLEOTIDE SEQUENCE</scope>
    <source>
        <strain evidence="1">P2</strain>
    </source>
</reference>
<proteinExistence type="predicted"/>